<dbReference type="OrthoDB" id="9797882at2"/>
<dbReference type="InterPro" id="IPR015910">
    <property type="entry name" value="I/U_nuclsd_hydro_CS"/>
</dbReference>
<evidence type="ECO:0000256" key="2">
    <source>
        <dbReference type="ARBA" id="ARBA00023295"/>
    </source>
</evidence>
<dbReference type="GO" id="GO:0005829">
    <property type="term" value="C:cytosol"/>
    <property type="evidence" value="ECO:0007669"/>
    <property type="project" value="TreeGrafter"/>
</dbReference>
<evidence type="ECO:0000259" key="3">
    <source>
        <dbReference type="Pfam" id="PF01156"/>
    </source>
</evidence>
<dbReference type="RefSeq" id="WP_047815194.1">
    <property type="nucleotide sequence ID" value="NZ_LECT01000029.1"/>
</dbReference>
<dbReference type="SUPFAM" id="SSF53590">
    <property type="entry name" value="Nucleoside hydrolase"/>
    <property type="match status" value="1"/>
</dbReference>
<dbReference type="PATRIC" id="fig|595434.4.peg.3636"/>
<proteinExistence type="predicted"/>
<feature type="domain" description="Inosine/uridine-preferring nucleoside hydrolase" evidence="3">
    <location>
        <begin position="5"/>
        <end position="295"/>
    </location>
</feature>
<keyword evidence="1 4" id="KW-0378">Hydrolase</keyword>
<protein>
    <submittedName>
        <fullName evidence="4">Inosine-uridine preferring nucleoside hydrolase</fullName>
        <ecNumber evidence="4">3.2.2.1</ecNumber>
    </submittedName>
</protein>
<evidence type="ECO:0000256" key="1">
    <source>
        <dbReference type="ARBA" id="ARBA00022801"/>
    </source>
</evidence>
<dbReference type="CDD" id="cd00455">
    <property type="entry name" value="nuc_hydro"/>
    <property type="match status" value="1"/>
</dbReference>
<dbReference type="PROSITE" id="PS01247">
    <property type="entry name" value="IUNH"/>
    <property type="match status" value="1"/>
</dbReference>
<dbReference type="EMBL" id="LECT01000029">
    <property type="protein sequence ID" value="KLU04245.1"/>
    <property type="molecule type" value="Genomic_DNA"/>
</dbReference>
<dbReference type="PANTHER" id="PTHR12304">
    <property type="entry name" value="INOSINE-URIDINE PREFERRING NUCLEOSIDE HYDROLASE"/>
    <property type="match status" value="1"/>
</dbReference>
<name>A0A0J1BC80_RHOIS</name>
<gene>
    <name evidence="4" type="ORF">RISK_003831</name>
</gene>
<dbReference type="Gene3D" id="3.90.245.10">
    <property type="entry name" value="Ribonucleoside hydrolase-like"/>
    <property type="match status" value="1"/>
</dbReference>
<organism evidence="4 5">
    <name type="scientific">Rhodopirellula islandica</name>
    <dbReference type="NCBI Taxonomy" id="595434"/>
    <lineage>
        <taxon>Bacteria</taxon>
        <taxon>Pseudomonadati</taxon>
        <taxon>Planctomycetota</taxon>
        <taxon>Planctomycetia</taxon>
        <taxon>Pirellulales</taxon>
        <taxon>Pirellulaceae</taxon>
        <taxon>Rhodopirellula</taxon>
    </lineage>
</organism>
<sequence>MARKIIIDCDPGIDDAIALTMALFDPRLDVVAITPTAGTVDAAQANINAMGIVTLLDPARYPQLGTAIAPSDPPMQDDSHLNGPDGLGGFNFPSATRQNDHSSDKLMADLIRRHPDEITIVCLGPLTNLARLCRMDPAVLPLIDKVIISGGAVSHCGNATAVSEMNFFFDPSSAKQVLASATTKSLVPLDVTDAVTFGVDLLEKLPPISTRAGALLHKILPYKFRVSHQKLGREVIPLQDATTLISVIEPEMFQWDEMAGDVEVNGDLTRGMTVFDRRLRPEWSVNMEVARRASTSDVRDAIVRGIRYAGQQTR</sequence>
<dbReference type="EC" id="3.2.2.1" evidence="4"/>
<dbReference type="Proteomes" id="UP000036367">
    <property type="component" value="Unassembled WGS sequence"/>
</dbReference>
<evidence type="ECO:0000313" key="5">
    <source>
        <dbReference type="Proteomes" id="UP000036367"/>
    </source>
</evidence>
<dbReference type="AlphaFoldDB" id="A0A0J1BC80"/>
<accession>A0A0J1BC80</accession>
<keyword evidence="5" id="KW-1185">Reference proteome</keyword>
<comment type="caution">
    <text evidence="4">The sequence shown here is derived from an EMBL/GenBank/DDBJ whole genome shotgun (WGS) entry which is preliminary data.</text>
</comment>
<evidence type="ECO:0000313" key="4">
    <source>
        <dbReference type="EMBL" id="KLU04245.1"/>
    </source>
</evidence>
<dbReference type="InterPro" id="IPR036452">
    <property type="entry name" value="Ribo_hydro-like"/>
</dbReference>
<dbReference type="GO" id="GO:0006152">
    <property type="term" value="P:purine nucleoside catabolic process"/>
    <property type="evidence" value="ECO:0007669"/>
    <property type="project" value="TreeGrafter"/>
</dbReference>
<dbReference type="InterPro" id="IPR023186">
    <property type="entry name" value="IUNH"/>
</dbReference>
<dbReference type="GO" id="GO:0008477">
    <property type="term" value="F:purine nucleosidase activity"/>
    <property type="evidence" value="ECO:0007669"/>
    <property type="project" value="UniProtKB-EC"/>
</dbReference>
<dbReference type="InterPro" id="IPR001910">
    <property type="entry name" value="Inosine/uridine_hydrolase_dom"/>
</dbReference>
<dbReference type="PANTHER" id="PTHR12304:SF4">
    <property type="entry name" value="URIDINE NUCLEOSIDASE"/>
    <property type="match status" value="1"/>
</dbReference>
<dbReference type="STRING" id="595434.RISK_003831"/>
<keyword evidence="2 4" id="KW-0326">Glycosidase</keyword>
<reference evidence="4" key="1">
    <citation type="submission" date="2015-05" db="EMBL/GenBank/DDBJ databases">
        <title>Permanent draft genome of Rhodopirellula islandicus K833.</title>
        <authorList>
            <person name="Kizina J."/>
            <person name="Richter M."/>
            <person name="Glockner F.O."/>
            <person name="Harder J."/>
        </authorList>
    </citation>
    <scope>NUCLEOTIDE SEQUENCE [LARGE SCALE GENOMIC DNA]</scope>
    <source>
        <strain evidence="4">K833</strain>
    </source>
</reference>
<dbReference type="Pfam" id="PF01156">
    <property type="entry name" value="IU_nuc_hydro"/>
    <property type="match status" value="1"/>
</dbReference>
<dbReference type="GO" id="GO:0045437">
    <property type="term" value="F:uridine nucleosidase activity"/>
    <property type="evidence" value="ECO:0007669"/>
    <property type="project" value="UniProtKB-ARBA"/>
</dbReference>
<dbReference type="FunFam" id="3.90.245.10:FF:000020">
    <property type="entry name" value="Inosine-uridine preferring nucleoside hydrolase"/>
    <property type="match status" value="1"/>
</dbReference>